<reference evidence="1" key="2">
    <citation type="journal article" date="2015" name="Data Brief">
        <title>Shoot transcriptome of the giant reed, Arundo donax.</title>
        <authorList>
            <person name="Barrero R.A."/>
            <person name="Guerrero F.D."/>
            <person name="Moolhuijzen P."/>
            <person name="Goolsby J.A."/>
            <person name="Tidwell J."/>
            <person name="Bellgard S.E."/>
            <person name="Bellgard M.I."/>
        </authorList>
    </citation>
    <scope>NUCLEOTIDE SEQUENCE</scope>
    <source>
        <tissue evidence="1">Shoot tissue taken approximately 20 cm above the soil surface</tissue>
    </source>
</reference>
<organism evidence="1">
    <name type="scientific">Arundo donax</name>
    <name type="common">Giant reed</name>
    <name type="synonym">Donax arundinaceus</name>
    <dbReference type="NCBI Taxonomy" id="35708"/>
    <lineage>
        <taxon>Eukaryota</taxon>
        <taxon>Viridiplantae</taxon>
        <taxon>Streptophyta</taxon>
        <taxon>Embryophyta</taxon>
        <taxon>Tracheophyta</taxon>
        <taxon>Spermatophyta</taxon>
        <taxon>Magnoliopsida</taxon>
        <taxon>Liliopsida</taxon>
        <taxon>Poales</taxon>
        <taxon>Poaceae</taxon>
        <taxon>PACMAD clade</taxon>
        <taxon>Arundinoideae</taxon>
        <taxon>Arundineae</taxon>
        <taxon>Arundo</taxon>
    </lineage>
</organism>
<accession>A0A0A8Y3R6</accession>
<protein>
    <submittedName>
        <fullName evidence="1">Uncharacterized protein</fullName>
    </submittedName>
</protein>
<reference evidence="1" key="1">
    <citation type="submission" date="2014-09" db="EMBL/GenBank/DDBJ databases">
        <authorList>
            <person name="Magalhaes I.L.F."/>
            <person name="Oliveira U."/>
            <person name="Santos F.R."/>
            <person name="Vidigal T.H.D.A."/>
            <person name="Brescovit A.D."/>
            <person name="Santos A.J."/>
        </authorList>
    </citation>
    <scope>NUCLEOTIDE SEQUENCE</scope>
    <source>
        <tissue evidence="1">Shoot tissue taken approximately 20 cm above the soil surface</tissue>
    </source>
</reference>
<proteinExistence type="predicted"/>
<dbReference type="AlphaFoldDB" id="A0A0A8Y3R6"/>
<evidence type="ECO:0000313" key="1">
    <source>
        <dbReference type="EMBL" id="JAD20971.1"/>
    </source>
</evidence>
<dbReference type="EMBL" id="GBRH01276924">
    <property type="protein sequence ID" value="JAD20971.1"/>
    <property type="molecule type" value="Transcribed_RNA"/>
</dbReference>
<name>A0A0A8Y3R6_ARUDO</name>
<sequence>MGKRSQQWLEESPFSKSQPISRLHCFLFYYINDIIKIT</sequence>